<dbReference type="AlphaFoldDB" id="A0AAD5RU11"/>
<dbReference type="Proteomes" id="UP001201980">
    <property type="component" value="Unassembled WGS sequence"/>
</dbReference>
<organism evidence="1 2">
    <name type="scientific">Zalerion maritima</name>
    <dbReference type="NCBI Taxonomy" id="339359"/>
    <lineage>
        <taxon>Eukaryota</taxon>
        <taxon>Fungi</taxon>
        <taxon>Dikarya</taxon>
        <taxon>Ascomycota</taxon>
        <taxon>Pezizomycotina</taxon>
        <taxon>Sordariomycetes</taxon>
        <taxon>Lulworthiomycetidae</taxon>
        <taxon>Lulworthiales</taxon>
        <taxon>Lulworthiaceae</taxon>
        <taxon>Zalerion</taxon>
    </lineage>
</organism>
<name>A0AAD5RU11_9PEZI</name>
<proteinExistence type="predicted"/>
<sequence length="153" mass="17177">MDPPSFISNAAMRIAYVKAFNKVYDLFQRVESLGIRLDTLARSRTNSCRSAMQAANVDPTILHWPFFRNQALSAIGDFESVVQNICETQPELASMPCQSLVRDKLEIVDGLMIPVRQVHDAPDMNILMDDVFMLVNIAMSQNLATQGVPPQEY</sequence>
<accession>A0AAD5RU11</accession>
<evidence type="ECO:0000313" key="2">
    <source>
        <dbReference type="Proteomes" id="UP001201980"/>
    </source>
</evidence>
<comment type="caution">
    <text evidence="1">The sequence shown here is derived from an EMBL/GenBank/DDBJ whole genome shotgun (WGS) entry which is preliminary data.</text>
</comment>
<protein>
    <submittedName>
        <fullName evidence="1">Uncharacterized protein</fullName>
    </submittedName>
</protein>
<reference evidence="1" key="1">
    <citation type="submission" date="2022-07" db="EMBL/GenBank/DDBJ databases">
        <title>Draft genome sequence of Zalerion maritima ATCC 34329, a (micro)plastics degrading marine fungus.</title>
        <authorList>
            <person name="Paco A."/>
            <person name="Goncalves M.F.M."/>
            <person name="Rocha-Santos T.A.P."/>
            <person name="Alves A."/>
        </authorList>
    </citation>
    <scope>NUCLEOTIDE SEQUENCE</scope>
    <source>
        <strain evidence="1">ATCC 34329</strain>
    </source>
</reference>
<keyword evidence="2" id="KW-1185">Reference proteome</keyword>
<gene>
    <name evidence="1" type="ORF">MKZ38_010384</name>
</gene>
<dbReference type="EMBL" id="JAKWBI020000090">
    <property type="protein sequence ID" value="KAJ2903120.1"/>
    <property type="molecule type" value="Genomic_DNA"/>
</dbReference>
<evidence type="ECO:0000313" key="1">
    <source>
        <dbReference type="EMBL" id="KAJ2903120.1"/>
    </source>
</evidence>